<evidence type="ECO:0000313" key="1">
    <source>
        <dbReference type="EMBL" id="KAG5646902.1"/>
    </source>
</evidence>
<protein>
    <recommendedName>
        <fullName evidence="3">BTB domain-containing protein</fullName>
    </recommendedName>
</protein>
<keyword evidence="2" id="KW-1185">Reference proteome</keyword>
<organism evidence="1 2">
    <name type="scientific">Asterophora parasitica</name>
    <dbReference type="NCBI Taxonomy" id="117018"/>
    <lineage>
        <taxon>Eukaryota</taxon>
        <taxon>Fungi</taxon>
        <taxon>Dikarya</taxon>
        <taxon>Basidiomycota</taxon>
        <taxon>Agaricomycotina</taxon>
        <taxon>Agaricomycetes</taxon>
        <taxon>Agaricomycetidae</taxon>
        <taxon>Agaricales</taxon>
        <taxon>Tricholomatineae</taxon>
        <taxon>Lyophyllaceae</taxon>
        <taxon>Asterophora</taxon>
    </lineage>
</organism>
<reference evidence="1" key="2">
    <citation type="submission" date="2021-10" db="EMBL/GenBank/DDBJ databases">
        <title>Phylogenomics reveals ancestral predisposition of the termite-cultivated fungus Termitomyces towards a domesticated lifestyle.</title>
        <authorList>
            <person name="Auxier B."/>
            <person name="Grum-Grzhimaylo A."/>
            <person name="Cardenas M.E."/>
            <person name="Lodge J.D."/>
            <person name="Laessoe T."/>
            <person name="Pedersen O."/>
            <person name="Smith M.E."/>
            <person name="Kuyper T.W."/>
            <person name="Franco-Molano E.A."/>
            <person name="Baroni T.J."/>
            <person name="Aanen D.K."/>
        </authorList>
    </citation>
    <scope>NUCLEOTIDE SEQUENCE</scope>
    <source>
        <strain evidence="1">AP01</strain>
        <tissue evidence="1">Mycelium</tissue>
    </source>
</reference>
<dbReference type="EMBL" id="JABCKV010000015">
    <property type="protein sequence ID" value="KAG5646902.1"/>
    <property type="molecule type" value="Genomic_DNA"/>
</dbReference>
<name>A0A9P7GH23_9AGAR</name>
<dbReference type="Proteomes" id="UP000775547">
    <property type="component" value="Unassembled WGS sequence"/>
</dbReference>
<sequence length="405" mass="45326">MVHLYVFNPAPKLRLLSTLFVRGSKRILGTVSESTSPLSAQSRSQQCTPFSLVPLEAPRLPEGQLVRDPDYYANSRKGFCAFLVENTLFNVHQVILSREPSAFDDMLCLPRPVDSTEGSEETPVFLTDTVEQFRDLLWALYAPPNELFHETGIDRLLNIAEMANKYCFFSLEAWTIEHIHALAADSATSGLLQSASPSTCGRIMDVAVLCGHVPLKELVAQRLVSRTLWYNTSPELILDIAERHGLRTLIGVCYYKQLISMECSGPSHSNSKATQMQMQTQTILPPSFNIDQSMLFLAAHRSLISLWEQIRSMPPPLPCEGCPSHSECELAWQIMWFQAGEVDETLRRGSADILGRMKSLMLGLRKAMADAPLMTMQCKMAALEAITGMRDEVLECLILHFTKTL</sequence>
<dbReference type="OrthoDB" id="3157337at2759"/>
<dbReference type="Gene3D" id="3.30.710.10">
    <property type="entry name" value="Potassium Channel Kv1.1, Chain A"/>
    <property type="match status" value="1"/>
</dbReference>
<evidence type="ECO:0000313" key="2">
    <source>
        <dbReference type="Proteomes" id="UP000775547"/>
    </source>
</evidence>
<proteinExistence type="predicted"/>
<comment type="caution">
    <text evidence="1">The sequence shown here is derived from an EMBL/GenBank/DDBJ whole genome shotgun (WGS) entry which is preliminary data.</text>
</comment>
<evidence type="ECO:0008006" key="3">
    <source>
        <dbReference type="Google" id="ProtNLM"/>
    </source>
</evidence>
<reference evidence="1" key="1">
    <citation type="submission" date="2020-07" db="EMBL/GenBank/DDBJ databases">
        <authorList>
            <person name="Nieuwenhuis M."/>
            <person name="Van De Peppel L.J.J."/>
        </authorList>
    </citation>
    <scope>NUCLEOTIDE SEQUENCE</scope>
    <source>
        <strain evidence="1">AP01</strain>
        <tissue evidence="1">Mycelium</tissue>
    </source>
</reference>
<accession>A0A9P7GH23</accession>
<dbReference type="InterPro" id="IPR011333">
    <property type="entry name" value="SKP1/BTB/POZ_sf"/>
</dbReference>
<gene>
    <name evidence="1" type="ORF">DXG03_001978</name>
</gene>
<dbReference type="AlphaFoldDB" id="A0A9P7GH23"/>